<dbReference type="AlphaFoldDB" id="A0A1I5Y2P9"/>
<dbReference type="PROSITE" id="PS51257">
    <property type="entry name" value="PROKAR_LIPOPROTEIN"/>
    <property type="match status" value="1"/>
</dbReference>
<reference evidence="3" key="1">
    <citation type="submission" date="2016-10" db="EMBL/GenBank/DDBJ databases">
        <authorList>
            <person name="Varghese N."/>
            <person name="Submissions S."/>
        </authorList>
    </citation>
    <scope>NUCLEOTIDE SEQUENCE [LARGE SCALE GENOMIC DNA]</scope>
    <source>
        <strain evidence="3">P18</strain>
    </source>
</reference>
<evidence type="ECO:0000313" key="2">
    <source>
        <dbReference type="EMBL" id="SFQ38436.1"/>
    </source>
</evidence>
<evidence type="ECO:0000256" key="1">
    <source>
        <dbReference type="SAM" id="SignalP"/>
    </source>
</evidence>
<accession>A0A1I5Y2P9</accession>
<keyword evidence="1" id="KW-0732">Signal</keyword>
<dbReference type="EMBL" id="FOXO01000040">
    <property type="protein sequence ID" value="SFQ38436.1"/>
    <property type="molecule type" value="Genomic_DNA"/>
</dbReference>
<gene>
    <name evidence="2" type="ORF">SAMN04487928_1405</name>
</gene>
<proteinExistence type="predicted"/>
<organism evidence="2 3">
    <name type="scientific">Butyrivibrio proteoclasticus</name>
    <dbReference type="NCBI Taxonomy" id="43305"/>
    <lineage>
        <taxon>Bacteria</taxon>
        <taxon>Bacillati</taxon>
        <taxon>Bacillota</taxon>
        <taxon>Clostridia</taxon>
        <taxon>Lachnospirales</taxon>
        <taxon>Lachnospiraceae</taxon>
        <taxon>Butyrivibrio</taxon>
    </lineage>
</organism>
<sequence length="37" mass="3770">MKRLCVAMVMLMTIAAVGCGNNKVADDGVASSTVSEP</sequence>
<dbReference type="Proteomes" id="UP000182624">
    <property type="component" value="Unassembled WGS sequence"/>
</dbReference>
<feature type="signal peptide" evidence="1">
    <location>
        <begin position="1"/>
        <end position="18"/>
    </location>
</feature>
<keyword evidence="3" id="KW-1185">Reference proteome</keyword>
<evidence type="ECO:0008006" key="4">
    <source>
        <dbReference type="Google" id="ProtNLM"/>
    </source>
</evidence>
<evidence type="ECO:0000313" key="3">
    <source>
        <dbReference type="Proteomes" id="UP000182624"/>
    </source>
</evidence>
<protein>
    <recommendedName>
        <fullName evidence="4">Lipoprotein</fullName>
    </recommendedName>
</protein>
<feature type="chain" id="PRO_5039039072" description="Lipoprotein" evidence="1">
    <location>
        <begin position="19"/>
        <end position="37"/>
    </location>
</feature>
<name>A0A1I5Y2P9_9FIRM</name>